<dbReference type="EMBL" id="WVUK01000056">
    <property type="protein sequence ID" value="KAF7492293.1"/>
    <property type="molecule type" value="Genomic_DNA"/>
</dbReference>
<keyword evidence="3" id="KW-0067">ATP-binding</keyword>
<evidence type="ECO:0000313" key="10">
    <source>
        <dbReference type="Proteomes" id="UP000616769"/>
    </source>
</evidence>
<keyword evidence="2" id="KW-0547">Nucleotide-binding</keyword>
<dbReference type="InterPro" id="IPR003959">
    <property type="entry name" value="ATPase_AAA_core"/>
</dbReference>
<dbReference type="SMART" id="SM00382">
    <property type="entry name" value="AAA"/>
    <property type="match status" value="1"/>
</dbReference>
<evidence type="ECO:0000256" key="2">
    <source>
        <dbReference type="ARBA" id="ARBA00022741"/>
    </source>
</evidence>
<reference evidence="9" key="2">
    <citation type="journal article" date="2020" name="PLoS Negl. Trop. Dis.">
        <title>High-quality nuclear genome for Sarcoptes scabiei-A critical resource for a neglected parasite.</title>
        <authorList>
            <person name="Korhonen P.K."/>
            <person name="Gasser R.B."/>
            <person name="Ma G."/>
            <person name="Wang T."/>
            <person name="Stroehlein A.J."/>
            <person name="Young N.D."/>
            <person name="Ang C.S."/>
            <person name="Fernando D.D."/>
            <person name="Lu H.C."/>
            <person name="Taylor S."/>
            <person name="Reynolds S.L."/>
            <person name="Mofiz E."/>
            <person name="Najaraj S.H."/>
            <person name="Gowda H."/>
            <person name="Madugundu A."/>
            <person name="Renuse S."/>
            <person name="Holt D."/>
            <person name="Pandey A."/>
            <person name="Papenfuss A.T."/>
            <person name="Fischer K."/>
        </authorList>
    </citation>
    <scope>NUCLEOTIDE SEQUENCE [LARGE SCALE GENOMIC DNA]</scope>
</reference>
<evidence type="ECO:0000313" key="9">
    <source>
        <dbReference type="Proteomes" id="UP000070412"/>
    </source>
</evidence>
<dbReference type="OMA" id="YMTQRPE"/>
<evidence type="ECO:0000313" key="6">
    <source>
        <dbReference type="EMBL" id="KAF7492293.1"/>
    </source>
</evidence>
<organism evidence="7 10">
    <name type="scientific">Sarcoptes scabiei</name>
    <name type="common">Itch mite</name>
    <name type="synonym">Acarus scabiei</name>
    <dbReference type="NCBI Taxonomy" id="52283"/>
    <lineage>
        <taxon>Eukaryota</taxon>
        <taxon>Metazoa</taxon>
        <taxon>Ecdysozoa</taxon>
        <taxon>Arthropoda</taxon>
        <taxon>Chelicerata</taxon>
        <taxon>Arachnida</taxon>
        <taxon>Acari</taxon>
        <taxon>Acariformes</taxon>
        <taxon>Sarcoptiformes</taxon>
        <taxon>Astigmata</taxon>
        <taxon>Psoroptidia</taxon>
        <taxon>Sarcoptoidea</taxon>
        <taxon>Sarcoptidae</taxon>
        <taxon>Sarcoptinae</taxon>
        <taxon>Sarcoptes</taxon>
    </lineage>
</organism>
<dbReference type="AlphaFoldDB" id="A0A132AK41"/>
<dbReference type="Gene3D" id="3.40.50.300">
    <property type="entry name" value="P-loop containing nucleotide triphosphate hydrolases"/>
    <property type="match status" value="1"/>
</dbReference>
<evidence type="ECO:0000313" key="7">
    <source>
        <dbReference type="EMBL" id="KPM11297.1"/>
    </source>
</evidence>
<dbReference type="InterPro" id="IPR027417">
    <property type="entry name" value="P-loop_NTPase"/>
</dbReference>
<feature type="domain" description="AAA+ ATPase" evidence="5">
    <location>
        <begin position="177"/>
        <end position="328"/>
    </location>
</feature>
<dbReference type="GO" id="GO:0005634">
    <property type="term" value="C:nucleus"/>
    <property type="evidence" value="ECO:0007669"/>
    <property type="project" value="TreeGrafter"/>
</dbReference>
<dbReference type="GO" id="GO:0016887">
    <property type="term" value="F:ATP hydrolysis activity"/>
    <property type="evidence" value="ECO:0007669"/>
    <property type="project" value="InterPro"/>
</dbReference>
<dbReference type="PANTHER" id="PTHR45991:SF1">
    <property type="entry name" value="PACHYTENE CHECKPOINT PROTEIN 2 HOMOLOG"/>
    <property type="match status" value="1"/>
</dbReference>
<dbReference type="GO" id="GO:0051598">
    <property type="term" value="P:meiotic recombination checkpoint signaling"/>
    <property type="evidence" value="ECO:0007669"/>
    <property type="project" value="TreeGrafter"/>
</dbReference>
<evidence type="ECO:0000256" key="4">
    <source>
        <dbReference type="ARBA" id="ARBA00023254"/>
    </source>
</evidence>
<evidence type="ECO:0000256" key="3">
    <source>
        <dbReference type="ARBA" id="ARBA00022840"/>
    </source>
</evidence>
<dbReference type="SUPFAM" id="SSF52540">
    <property type="entry name" value="P-loop containing nucleoside triphosphate hydrolases"/>
    <property type="match status" value="1"/>
</dbReference>
<dbReference type="GO" id="GO:0005694">
    <property type="term" value="C:chromosome"/>
    <property type="evidence" value="ECO:0007669"/>
    <property type="project" value="TreeGrafter"/>
</dbReference>
<evidence type="ECO:0000259" key="5">
    <source>
        <dbReference type="SMART" id="SM00382"/>
    </source>
</evidence>
<dbReference type="Pfam" id="PF00004">
    <property type="entry name" value="AAA"/>
    <property type="match status" value="1"/>
</dbReference>
<reference evidence="6" key="3">
    <citation type="submission" date="2020-01" db="EMBL/GenBank/DDBJ databases">
        <authorList>
            <person name="Korhonen P.K.K."/>
            <person name="Guangxu M.G."/>
            <person name="Wang T.W."/>
            <person name="Stroehlein A.J.S."/>
            <person name="Young N.D."/>
            <person name="Ang C.-S.A."/>
            <person name="Fernando D.W.F."/>
            <person name="Lu H.L."/>
            <person name="Taylor S.T."/>
            <person name="Ehtesham M.E.M."/>
            <person name="Najaraj S.H.N."/>
            <person name="Harsha G.H.G."/>
            <person name="Madugundu A.M."/>
            <person name="Renuse S.R."/>
            <person name="Holt D.H."/>
            <person name="Pandey A.P."/>
            <person name="Papenfuss A.P."/>
            <person name="Gasser R.B.G."/>
            <person name="Fischer K.F."/>
        </authorList>
    </citation>
    <scope>NUCLEOTIDE SEQUENCE</scope>
    <source>
        <strain evidence="6">SSS_KF_BRIS2020</strain>
    </source>
</reference>
<protein>
    <submittedName>
        <fullName evidence="7">ATP binding protein</fullName>
    </submittedName>
    <submittedName>
        <fullName evidence="6">Pachytene checkpoint protein 2 -like protein</fullName>
    </submittedName>
</protein>
<dbReference type="InterPro" id="IPR058249">
    <property type="entry name" value="Pch2_C"/>
</dbReference>
<dbReference type="FunFam" id="3.40.50.300:FF:001494">
    <property type="entry name" value="Pachytene checkpoint component Pch2"/>
    <property type="match status" value="1"/>
</dbReference>
<dbReference type="OrthoDB" id="10042665at2759"/>
<accession>A0A132AK41</accession>
<reference evidence="7 10" key="1">
    <citation type="journal article" date="2015" name="Parasit. Vectors">
        <title>Draft genome of the scabies mite.</title>
        <authorList>
            <person name="Rider S.D.Jr."/>
            <person name="Morgan M.S."/>
            <person name="Arlian L.G."/>
        </authorList>
    </citation>
    <scope>NUCLEOTIDE SEQUENCE [LARGE SCALE GENOMIC DNA]</scope>
    <source>
        <strain evidence="7">Arlian Lab</strain>
    </source>
</reference>
<dbReference type="EMBL" id="JXLN01016874">
    <property type="protein sequence ID" value="KPM11297.1"/>
    <property type="molecule type" value="Genomic_DNA"/>
</dbReference>
<dbReference type="PANTHER" id="PTHR45991">
    <property type="entry name" value="PACHYTENE CHECKPOINT PROTEIN 2"/>
    <property type="match status" value="1"/>
</dbReference>
<dbReference type="VEuPathDB" id="VectorBase:SSCA002620"/>
<dbReference type="InterPro" id="IPR044539">
    <property type="entry name" value="Pch2-like"/>
</dbReference>
<keyword evidence="4" id="KW-0469">Meiosis</keyword>
<dbReference type="EnsemblMetazoa" id="SSS_8621s_mrna">
    <property type="protein sequence ID" value="KAF7492293.1"/>
    <property type="gene ID" value="SSS_8621"/>
</dbReference>
<sequence>MDSNGEINLEVLISSKISMNKSNTEMEHLIFRWLTENLQYLNRLIRMARNNNGNILIDKELPEILAEKIVNIRLSFNCDLKRIDLFAVNFEIGTNHLYSIGNIQFKFYFYQLYEDTSTNHLEDDLPCTFHTCLPSKDFNGLWESLVFDINLQYKLLSYIRTSMIFGKKQIDSTLINWNKVLLLHGPPGTGKTSLCKALAQKLSIIFFQQYACFQLIEINAHSLFSKWFSESGKLVLKLFDSIRDFAEDKSNMIFVLIDEVESLVYDRQRTNSSDPSDAVRVVNALLTQIDSIKRYPNIMILANSNVTNAMDNAFIDRVDIKQFIGYPSIATIYQIYASCILELIKCEMIFNFEKDDRLYQQRSQQSKEDEDSEEEIFLPYDDLIEAIQNDATNDYHDVESLENSRRLLEISKMSENFAGRTLRKLPFLAIALNSNEIDPYITLTQFLHSLERVVIERIQDNEYFNRDANR</sequence>
<evidence type="ECO:0000256" key="1">
    <source>
        <dbReference type="ARBA" id="ARBA00007271"/>
    </source>
</evidence>
<comment type="similarity">
    <text evidence="1">Belongs to the AAA ATPase family. PCH2 subfamily.</text>
</comment>
<evidence type="ECO:0000313" key="8">
    <source>
        <dbReference type="EnsemblMetazoa" id="KAF7492293.1"/>
    </source>
</evidence>
<dbReference type="InterPro" id="IPR003593">
    <property type="entry name" value="AAA+_ATPase"/>
</dbReference>
<reference evidence="8" key="4">
    <citation type="submission" date="2022-06" db="UniProtKB">
        <authorList>
            <consortium name="EnsemblMetazoa"/>
        </authorList>
    </citation>
    <scope>IDENTIFICATION</scope>
</reference>
<keyword evidence="9" id="KW-1185">Reference proteome</keyword>
<dbReference type="Proteomes" id="UP000070412">
    <property type="component" value="Unassembled WGS sequence"/>
</dbReference>
<dbReference type="GO" id="GO:0007131">
    <property type="term" value="P:reciprocal meiotic recombination"/>
    <property type="evidence" value="ECO:0007669"/>
    <property type="project" value="TreeGrafter"/>
</dbReference>
<dbReference type="Pfam" id="PF23242">
    <property type="entry name" value="AAA_lid_TRIP13_C"/>
    <property type="match status" value="1"/>
</dbReference>
<proteinExistence type="inferred from homology"/>
<dbReference type="GO" id="GO:0005524">
    <property type="term" value="F:ATP binding"/>
    <property type="evidence" value="ECO:0007669"/>
    <property type="project" value="UniProtKB-KW"/>
</dbReference>
<dbReference type="Proteomes" id="UP000616769">
    <property type="component" value="Unassembled WGS sequence"/>
</dbReference>
<gene>
    <name evidence="7" type="ORF">QR98_0098670</name>
    <name evidence="6" type="ORF">SSS_8621</name>
</gene>
<name>A0A132AK41_SARSC</name>